<dbReference type="Proteomes" id="UP001293593">
    <property type="component" value="Unassembled WGS sequence"/>
</dbReference>
<feature type="compositionally biased region" description="Low complexity" evidence="1">
    <location>
        <begin position="284"/>
        <end position="295"/>
    </location>
</feature>
<evidence type="ECO:0000313" key="2">
    <source>
        <dbReference type="EMBL" id="KAK4254276.1"/>
    </source>
</evidence>
<dbReference type="AlphaFoldDB" id="A0AAE1MC34"/>
<sequence length="616" mass="67819">MSKVCMLEIEDNVWDGFGENDHIVALSGDEHTDQFAIEGDGSKKQRLEFLGTGSTDLSTYDTQGQKKFYSPTITQEEMMLEEGSWSHQRAAVLPSCDSEACKEVKRLTSDDTRMSGHHYKGSNIDSADSELCMDDTVLGDKCVVEDDSVCEYLINNISQADNELSFLDSDGWLDIGNFEDVDRMFRSCDSTFGMGSLNNEEEFCWLSSSNGTNGSDDVSKSTFKLSGTEPILLQNVSDNDTDSKAGTDGLPINDSNKKASSFNKKLRTQMDVDDVVPASLSVLSESDMGSGSIDDSMPKEKRKLSKPSEGRRKYEYLENSNPVYPCAPLQQYGDVKKPFGASSGEVSSHNSIQKHNKPNRDPDSLGCLQTHVNLSNQGYNDSPSNTSRFPTLSGSRSEHNSYPSPSLIESSYASNVESSQAHSLEAAALTANEKRERLYHPNAAEPLAKSFKIENMAGSLPCQSPGSAQQLVHQFENENEGHSEVDGVSVGFLQETESSNVQEISSMSPVDEISLELGFRQLQLVMDQLDIRTKLCIRDSLYRLAKSAEQRHNNYAKANGSIGDNIEACKTMMTQDVSGCSGFMDMETDTNPIDRSIAHFLFHRPTDSPVMPPSEK</sequence>
<feature type="region of interest" description="Disordered" evidence="1">
    <location>
        <begin position="335"/>
        <end position="404"/>
    </location>
</feature>
<feature type="region of interest" description="Disordered" evidence="1">
    <location>
        <begin position="283"/>
        <end position="316"/>
    </location>
</feature>
<proteinExistence type="predicted"/>
<reference evidence="2" key="1">
    <citation type="submission" date="2023-10" db="EMBL/GenBank/DDBJ databases">
        <title>Chromosome-level genome of the transformable northern wattle, Acacia crassicarpa.</title>
        <authorList>
            <person name="Massaro I."/>
            <person name="Sinha N.R."/>
            <person name="Poethig S."/>
            <person name="Leichty A.R."/>
        </authorList>
    </citation>
    <scope>NUCLEOTIDE SEQUENCE</scope>
    <source>
        <strain evidence="2">Acra3RX</strain>
        <tissue evidence="2">Leaf</tissue>
    </source>
</reference>
<dbReference type="InterPro" id="IPR039928">
    <property type="entry name" value="LNK"/>
</dbReference>
<organism evidence="2 3">
    <name type="scientific">Acacia crassicarpa</name>
    <name type="common">northern wattle</name>
    <dbReference type="NCBI Taxonomy" id="499986"/>
    <lineage>
        <taxon>Eukaryota</taxon>
        <taxon>Viridiplantae</taxon>
        <taxon>Streptophyta</taxon>
        <taxon>Embryophyta</taxon>
        <taxon>Tracheophyta</taxon>
        <taxon>Spermatophyta</taxon>
        <taxon>Magnoliopsida</taxon>
        <taxon>eudicotyledons</taxon>
        <taxon>Gunneridae</taxon>
        <taxon>Pentapetalae</taxon>
        <taxon>rosids</taxon>
        <taxon>fabids</taxon>
        <taxon>Fabales</taxon>
        <taxon>Fabaceae</taxon>
        <taxon>Caesalpinioideae</taxon>
        <taxon>mimosoid clade</taxon>
        <taxon>Acacieae</taxon>
        <taxon>Acacia</taxon>
    </lineage>
</organism>
<dbReference type="EMBL" id="JAWXYG010000014">
    <property type="protein sequence ID" value="KAK4254276.1"/>
    <property type="molecule type" value="Genomic_DNA"/>
</dbReference>
<evidence type="ECO:0000313" key="3">
    <source>
        <dbReference type="Proteomes" id="UP001293593"/>
    </source>
</evidence>
<dbReference type="PANTHER" id="PTHR33334">
    <property type="entry name" value="PROTEIN LNK1"/>
    <property type="match status" value="1"/>
</dbReference>
<evidence type="ECO:0000256" key="1">
    <source>
        <dbReference type="SAM" id="MobiDB-lite"/>
    </source>
</evidence>
<feature type="compositionally biased region" description="Polar residues" evidence="1">
    <location>
        <begin position="370"/>
        <end position="404"/>
    </location>
</feature>
<dbReference type="GO" id="GO:0007623">
    <property type="term" value="P:circadian rhythm"/>
    <property type="evidence" value="ECO:0007669"/>
    <property type="project" value="InterPro"/>
</dbReference>
<feature type="compositionally biased region" description="Basic and acidic residues" evidence="1">
    <location>
        <begin position="306"/>
        <end position="316"/>
    </location>
</feature>
<dbReference type="PANTHER" id="PTHR33334:SF8">
    <property type="entry name" value="PROTEIN LNK1"/>
    <property type="match status" value="1"/>
</dbReference>
<comment type="caution">
    <text evidence="2">The sequence shown here is derived from an EMBL/GenBank/DDBJ whole genome shotgun (WGS) entry which is preliminary data.</text>
</comment>
<accession>A0AAE1MC34</accession>
<gene>
    <name evidence="2" type="ORF">QN277_009679</name>
</gene>
<evidence type="ECO:0008006" key="4">
    <source>
        <dbReference type="Google" id="ProtNLM"/>
    </source>
</evidence>
<feature type="region of interest" description="Disordered" evidence="1">
    <location>
        <begin position="234"/>
        <end position="265"/>
    </location>
</feature>
<protein>
    <recommendedName>
        <fullName evidence="4">Protein LNK1</fullName>
    </recommendedName>
</protein>
<name>A0AAE1MC34_9FABA</name>
<keyword evidence="3" id="KW-1185">Reference proteome</keyword>
<dbReference type="GO" id="GO:0006355">
    <property type="term" value="P:regulation of DNA-templated transcription"/>
    <property type="evidence" value="ECO:0007669"/>
    <property type="project" value="InterPro"/>
</dbReference>